<gene>
    <name evidence="1" type="primary">163</name>
    <name evidence="1" type="ORF">SEA_TUNATARTARE_163</name>
</gene>
<accession>A0A8F2IWG6</accession>
<dbReference type="EMBL" id="MW822145">
    <property type="protein sequence ID" value="QWT30032.1"/>
    <property type="molecule type" value="Genomic_DNA"/>
</dbReference>
<dbReference type="KEGG" id="vg:77927731"/>
<organism evidence="1 2">
    <name type="scientific">Streptomyces phage TunaTartare</name>
    <dbReference type="NCBI Taxonomy" id="2848887"/>
    <lineage>
        <taxon>Viruses</taxon>
        <taxon>Duplodnaviria</taxon>
        <taxon>Heunggongvirae</taxon>
        <taxon>Uroviricota</taxon>
        <taxon>Caudoviricetes</taxon>
        <taxon>Stanwilliamsviridae</taxon>
        <taxon>Loccivirinae</taxon>
        <taxon>Faustvirus</taxon>
        <taxon>Faustvirus tunatartare</taxon>
    </lineage>
</organism>
<protein>
    <submittedName>
        <fullName evidence="1">Uncharacterized protein</fullName>
    </submittedName>
</protein>
<evidence type="ECO:0000313" key="2">
    <source>
        <dbReference type="Proteomes" id="UP000683399"/>
    </source>
</evidence>
<reference evidence="1 2" key="1">
    <citation type="submission" date="2021-03" db="EMBL/GenBank/DDBJ databases">
        <authorList>
            <person name="Alqahtani R."/>
            <person name="Behailu E."/>
            <person name="Cappabianca D.W."/>
            <person name="Csanadi-Schwartz K.M."/>
            <person name="Dalal A.S."/>
            <person name="Fahim M.S."/>
            <person name="Franklin J.M."/>
            <person name="Gluckman M.H."/>
            <person name="Levine C.J."/>
            <person name="Martin N."/>
            <person name="Milza N."/>
            <person name="Najmabadi R."/>
            <person name="Newman A.M."/>
            <person name="Pajunar M."/>
            <person name="Qalawee I."/>
            <person name="Rizvi A."/>
            <person name="Samuel A."/>
            <person name="Smith A."/>
            <person name="Swann F.E."/>
            <person name="Sweeney P."/>
            <person name="Torres N.R."/>
            <person name="Ventrone L."/>
            <person name="Ventura L."/>
            <person name="Wroe M."/>
            <person name="Acquaye N.A."/>
            <person name="Agnes T.J."/>
            <person name="Ahmed A."/>
            <person name="Ahmed S."/>
            <person name="Amodu B.A."/>
            <person name="Arefeayne N.F."/>
            <person name="Asamoah-Frimpong E.A."/>
            <person name="Attaran A."/>
            <person name="Barragan J.M."/>
            <person name="Baumgarten L.N."/>
            <person name="Berhane B."/>
            <person name="Beyene A."/>
            <person name="Bhattarai B."/>
            <person name="Biondokin D.V."/>
            <person name="Boone B.K."/>
            <person name="Burney S.Z."/>
            <person name="Cayanan J.T."/>
            <person name="Cesta G."/>
            <person name="Chang J."/>
            <person name="Chavez J."/>
            <person name="Chorbajian C."/>
            <person name="Christian S."/>
            <person name="Corns J.R."/>
            <person name="Corns N.R."/>
            <person name="Cowan J.T."/>
            <person name="Coyne C."/>
            <person name="Dadzie B."/>
            <person name="Datu D.V."/>
            <person name="Deng B.C."/>
            <person name="Der L."/>
            <person name="Dickerson K."/>
            <person name="Dozier E."/>
            <person name="Egbunine A.O."/>
            <person name="Farooq M."/>
            <person name="Fonge A.E."/>
            <person name="Ghomsi-Nono M.P."/>
            <person name="Giampietro H."/>
            <person name="Gunnison R.P."/>
            <person name="Han S.H."/>
            <person name="Hennigan A.J."/>
            <person name="Hong A.N."/>
            <person name="Ijomor E.C."/>
            <person name="Jalali A."/>
            <person name="Jamil T.Z."/>
            <person name="Jenkins C.R."/>
            <person name="Joseph M.A."/>
            <person name="Jowanowitch O.J."/>
            <person name="Kang D."/>
            <person name="Khan A."/>
            <person name="Khan Z.K."/>
            <person name="Kiewe T."/>
            <person name="Kjerulf A.B."/>
            <person name="Kolosey V."/>
            <person name="Kurup M."/>
            <person name="Lee V.H."/>
            <person name="Llontop-Maldonado V."/>
            <person name="Long P."/>
            <person name="Lu N."/>
            <person name="Majekodunmi A."/>
            <person name="Malik H.W."/>
            <person name="Marcellino S.C."/>
            <person name="Martinez L.A."/>
            <person name="Meher F.N."/>
            <person name="Michelin M.A."/>
            <person name="Mitchell K.G."/>
            <person name="Mullens W.J."/>
            <person name="Nwakama C."/>
            <person name="Nwosu F.T."/>
            <person name="Oboh E.C."/>
            <person name="Odujinrin O."/>
            <person name="Ogunsan O."/>
            <person name="O'Neill K."/>
            <person name="Oxlaj J.A."/>
            <person name="Patel A.K."/>
            <person name="Patel B.R."/>
            <person name="Pham Q."/>
            <person name="Porter J."/>
            <person name="Portes J."/>
            <person name="Prokopenko A."/>
            <person name="Quraishi M."/>
            <person name="Qureshi M."/>
            <person name="Rivera A."/>
            <person name="Rubalsky V."/>
            <person name="Saikali Y."/>
            <person name="Saqaf K."/>
            <person name="Saroya S.R."/>
            <person name="Seas A."/>
            <person name="Shadrick R.E."/>
            <person name="Sharda N."/>
            <person name="Sigindere M.T."/>
            <person name="Simbi V.G."/>
            <person name="Thuzar C."/>
            <person name="Tran K."/>
            <person name="Tran V.D."/>
            <person name="Trang W."/>
            <person name="Vaishnav N."/>
            <person name="Vuong K."/>
            <person name="Walker C."/>
            <person name="Wallace S.A."/>
            <person name="Warfield J.C."/>
            <person name="Wikina T."/>
            <person name="Wobbeking F.T."/>
            <person name="Worrent L.D."/>
            <person name="Yan T."/>
            <person name="Zehra A."/>
            <person name="Avazpour P."/>
            <person name="Kim F.M."/>
            <person name="Mason K."/>
            <person name="Nguyen D.A."/>
            <person name="Pettit S.M."/>
            <person name="Zhou O.J."/>
            <person name="Brissett D.L."/>
            <person name="Gualtieri C."/>
            <person name="Hufford T.M."/>
            <person name="Ko J.M."/>
            <person name="Novak J.K."/>
            <person name="Smith Z.M."/>
            <person name="Mayer-Bacon C."/>
            <person name="Erill I."/>
            <person name="Caruso S.M."/>
            <person name="Garlena R.A."/>
            <person name="Russell D.A."/>
            <person name="Pope W.H."/>
            <person name="Jacobs-Sera D."/>
            <person name="Hatfull G.F."/>
        </authorList>
    </citation>
    <scope>NUCLEOTIDE SEQUENCE [LARGE SCALE GENOMIC DNA]</scope>
</reference>
<dbReference type="RefSeq" id="YP_010651989.1">
    <property type="nucleotide sequence ID" value="NC_070784.1"/>
</dbReference>
<sequence length="77" mass="8542">MAGLPKKLYYVLIKPGGTPLKYGKKGGGKYTDGKWAMSHAKSLQAQGVNVKLYEAEMNWTEVPLEEKNPMEGMPGLW</sequence>
<keyword evidence="2" id="KW-1185">Reference proteome</keyword>
<dbReference type="GeneID" id="77927731"/>
<name>A0A8F2IWG6_9CAUD</name>
<evidence type="ECO:0000313" key="1">
    <source>
        <dbReference type="EMBL" id="QWT30032.1"/>
    </source>
</evidence>
<proteinExistence type="predicted"/>
<dbReference type="Proteomes" id="UP000683399">
    <property type="component" value="Segment"/>
</dbReference>